<keyword evidence="3" id="KW-0206">Cytoskeleton</keyword>
<evidence type="ECO:0000256" key="1">
    <source>
        <dbReference type="ARBA" id="ARBA00004300"/>
    </source>
</evidence>
<proteinExistence type="predicted"/>
<dbReference type="Proteomes" id="UP000681722">
    <property type="component" value="Unassembled WGS sequence"/>
</dbReference>
<organism evidence="7 10">
    <name type="scientific">Didymodactylos carnosus</name>
    <dbReference type="NCBI Taxonomy" id="1234261"/>
    <lineage>
        <taxon>Eukaryota</taxon>
        <taxon>Metazoa</taxon>
        <taxon>Spiralia</taxon>
        <taxon>Gnathifera</taxon>
        <taxon>Rotifera</taxon>
        <taxon>Eurotatoria</taxon>
        <taxon>Bdelloidea</taxon>
        <taxon>Philodinida</taxon>
        <taxon>Philodinidae</taxon>
        <taxon>Didymodactylos</taxon>
    </lineage>
</organism>
<dbReference type="GO" id="GO:0005813">
    <property type="term" value="C:centrosome"/>
    <property type="evidence" value="ECO:0007669"/>
    <property type="project" value="UniProtKB-SubCell"/>
</dbReference>
<keyword evidence="10" id="KW-1185">Reference proteome</keyword>
<reference evidence="7" key="1">
    <citation type="submission" date="2021-02" db="EMBL/GenBank/DDBJ databases">
        <authorList>
            <person name="Nowell W R."/>
        </authorList>
    </citation>
    <scope>NUCLEOTIDE SEQUENCE</scope>
</reference>
<evidence type="ECO:0000313" key="10">
    <source>
        <dbReference type="Proteomes" id="UP000663829"/>
    </source>
</evidence>
<dbReference type="EMBL" id="CAJOBC010000064">
    <property type="protein sequence ID" value="CAF3529661.1"/>
    <property type="molecule type" value="Genomic_DNA"/>
</dbReference>
<feature type="region of interest" description="Disordered" evidence="4">
    <location>
        <begin position="371"/>
        <end position="395"/>
    </location>
</feature>
<dbReference type="EMBL" id="CAJOBA010000004">
    <property type="protein sequence ID" value="CAF3492992.1"/>
    <property type="molecule type" value="Genomic_DNA"/>
</dbReference>
<feature type="region of interest" description="Disordered" evidence="4">
    <location>
        <begin position="445"/>
        <end position="510"/>
    </location>
</feature>
<feature type="region of interest" description="Disordered" evidence="4">
    <location>
        <begin position="170"/>
        <end position="195"/>
    </location>
</feature>
<feature type="compositionally biased region" description="Basic residues" evidence="4">
    <location>
        <begin position="101"/>
        <end position="110"/>
    </location>
</feature>
<dbReference type="Proteomes" id="UP000677228">
    <property type="component" value="Unassembled WGS sequence"/>
</dbReference>
<feature type="compositionally biased region" description="Low complexity" evidence="4">
    <location>
        <begin position="457"/>
        <end position="467"/>
    </location>
</feature>
<dbReference type="Pfam" id="PF15309">
    <property type="entry name" value="ALMS_motif"/>
    <property type="match status" value="1"/>
</dbReference>
<feature type="compositionally biased region" description="Basic and acidic residues" evidence="4">
    <location>
        <begin position="35"/>
        <end position="51"/>
    </location>
</feature>
<keyword evidence="2" id="KW-0963">Cytoplasm</keyword>
<evidence type="ECO:0000313" key="6">
    <source>
        <dbReference type="EMBL" id="CAF0721536.1"/>
    </source>
</evidence>
<dbReference type="Proteomes" id="UP000682733">
    <property type="component" value="Unassembled WGS sequence"/>
</dbReference>
<name>A0A813PGF9_9BILA</name>
<protein>
    <recommendedName>
        <fullName evidence="5">ALMS motif domain-containing protein</fullName>
    </recommendedName>
</protein>
<evidence type="ECO:0000256" key="2">
    <source>
        <dbReference type="ARBA" id="ARBA00022490"/>
    </source>
</evidence>
<feature type="compositionally biased region" description="Polar residues" evidence="4">
    <location>
        <begin position="312"/>
        <end position="330"/>
    </location>
</feature>
<feature type="compositionally biased region" description="Polar residues" evidence="4">
    <location>
        <begin position="371"/>
        <end position="381"/>
    </location>
</feature>
<comment type="caution">
    <text evidence="7">The sequence shown here is derived from an EMBL/GenBank/DDBJ whole genome shotgun (WGS) entry which is preliminary data.</text>
</comment>
<feature type="region of interest" description="Disordered" evidence="4">
    <location>
        <begin position="35"/>
        <end position="150"/>
    </location>
</feature>
<dbReference type="InterPro" id="IPR029299">
    <property type="entry name" value="ALMS_motif"/>
</dbReference>
<accession>A0A813PGF9</accession>
<feature type="compositionally biased region" description="Basic and acidic residues" evidence="4">
    <location>
        <begin position="136"/>
        <end position="150"/>
    </location>
</feature>
<feature type="region of interest" description="Disordered" evidence="4">
    <location>
        <begin position="582"/>
        <end position="609"/>
    </location>
</feature>
<dbReference type="EMBL" id="CAJNOQ010000064">
    <property type="protein sequence ID" value="CAF0750233.1"/>
    <property type="molecule type" value="Genomic_DNA"/>
</dbReference>
<evidence type="ECO:0000256" key="3">
    <source>
        <dbReference type="ARBA" id="ARBA00023212"/>
    </source>
</evidence>
<dbReference type="Proteomes" id="UP000663829">
    <property type="component" value="Unassembled WGS sequence"/>
</dbReference>
<evidence type="ECO:0000313" key="7">
    <source>
        <dbReference type="EMBL" id="CAF0750233.1"/>
    </source>
</evidence>
<feature type="region of interest" description="Disordered" evidence="4">
    <location>
        <begin position="220"/>
        <end position="334"/>
    </location>
</feature>
<feature type="compositionally biased region" description="Basic residues" evidence="4">
    <location>
        <begin position="588"/>
        <end position="600"/>
    </location>
</feature>
<sequence>MMSAEHETTPEKPSIELLEAIVRDCQQNEQRLQELERHTRHERKKAEKLLHETTLTKINHLVKTKTNNRENNTNNDERMSTYHAFSLKHDNDSNGKNYKNDRKKTTRKRSTSQQQNFFIPLDDNEDDDDNNNNNKDQVEHNKKENPLNKRQLLEKVEKLLAGDWTSSEADQIKKSATTTSDSSSNEKKHQINGKNHSVIAQWTNDDEEDKTAQNILNLTTNDDKSKHQHDDKSTCSLDHHQQQQHQRNNHDDLNLFKKQNSEKTPLKNVDEKNKKDPKEMPIEYEKKKNQDRVNIKINVYDDDDNDGDDNKPASSQNQMHHTTATNMNSVSDKRDKKFYERLNNFVRTGKFVDENDQNCVEEDVPRYNTYTSSNRISSLNNARPDHQQNHHKSKSALIKKDDTEIIPTSSGFWSRKYDDDPELADLAQRCENLLHRLQTQRHRAAILDSTDRPPLPSSYLYRSSTNNNRRHRSSTNLKKSTQQHNIRNRSISPTRYSRNRSLSPVKHNHNNEDLMSLQEALELLRPDFISRSRQRVRKIKLLREERKHNAEFNYERQLLFQPSRPQSHRSCCSCDKKKRPISAYDQRKRTKNHHINRPHSSRTEGRSNNICYTIPSTTLNRPFQNYQAMKQATKKKYDKLPEVNHRRQQQQLDEVRQRNVVRAKVFRTRLRQYVARYGKTNIDELLTMVDT</sequence>
<evidence type="ECO:0000313" key="9">
    <source>
        <dbReference type="EMBL" id="CAF3529661.1"/>
    </source>
</evidence>
<dbReference type="AlphaFoldDB" id="A0A813PGF9"/>
<evidence type="ECO:0000256" key="4">
    <source>
        <dbReference type="SAM" id="MobiDB-lite"/>
    </source>
</evidence>
<dbReference type="OrthoDB" id="10038958at2759"/>
<dbReference type="EMBL" id="CAJNOK010000004">
    <property type="protein sequence ID" value="CAF0721536.1"/>
    <property type="molecule type" value="Genomic_DNA"/>
</dbReference>
<feature type="compositionally biased region" description="Polar residues" evidence="4">
    <location>
        <begin position="477"/>
        <end position="502"/>
    </location>
</feature>
<feature type="domain" description="ALMS motif" evidence="5">
    <location>
        <begin position="515"/>
        <end position="675"/>
    </location>
</feature>
<feature type="compositionally biased region" description="Basic and acidic residues" evidence="4">
    <location>
        <begin position="248"/>
        <end position="294"/>
    </location>
</feature>
<evidence type="ECO:0000313" key="8">
    <source>
        <dbReference type="EMBL" id="CAF3492992.1"/>
    </source>
</evidence>
<comment type="subcellular location">
    <subcellularLocation>
        <location evidence="1">Cytoplasm</location>
        <location evidence="1">Cytoskeleton</location>
        <location evidence="1">Microtubule organizing center</location>
        <location evidence="1">Centrosome</location>
    </subcellularLocation>
</comment>
<evidence type="ECO:0000259" key="5">
    <source>
        <dbReference type="Pfam" id="PF15309"/>
    </source>
</evidence>
<gene>
    <name evidence="7" type="ORF">GPM918_LOCUS786</name>
    <name evidence="6" type="ORF">OVA965_LOCUS79</name>
    <name evidence="9" type="ORF">SRO942_LOCUS787</name>
    <name evidence="8" type="ORF">TMI583_LOCUS79</name>
</gene>
<feature type="compositionally biased region" description="Basic and acidic residues" evidence="4">
    <location>
        <begin position="221"/>
        <end position="241"/>
    </location>
</feature>